<accession>A0A023BTV7</accession>
<proteinExistence type="predicted"/>
<evidence type="ECO:0000313" key="1">
    <source>
        <dbReference type="EMBL" id="EZH73447.1"/>
    </source>
</evidence>
<sequence length="159" mass="18585">MIEKWRDTAFGSDFGGDFLDLIERISDDKLSMDLIYKNTDVKKYLDNPNLLQERTDNNVKFTNTEYEQYIHFEDLIIGLSVIIVEAELNNEIDLTKAYGSKTVTFTFQKNEVKPICSALQVIYNNPDDYVLFEMCMEEERKETLNDIKEIVVAFEKIVN</sequence>
<organism evidence="1 2">
    <name type="scientific">Aquimarina atlantica</name>
    <dbReference type="NCBI Taxonomy" id="1317122"/>
    <lineage>
        <taxon>Bacteria</taxon>
        <taxon>Pseudomonadati</taxon>
        <taxon>Bacteroidota</taxon>
        <taxon>Flavobacteriia</taxon>
        <taxon>Flavobacteriales</taxon>
        <taxon>Flavobacteriaceae</taxon>
        <taxon>Aquimarina</taxon>
    </lineage>
</organism>
<dbReference type="AlphaFoldDB" id="A0A023BTV7"/>
<dbReference type="Proteomes" id="UP000023541">
    <property type="component" value="Unassembled WGS sequence"/>
</dbReference>
<gene>
    <name evidence="1" type="ORF">ATO12_16025</name>
</gene>
<name>A0A023BTV7_9FLAO</name>
<dbReference type="OrthoDB" id="1440892at2"/>
<dbReference type="eggNOG" id="ENOG5032TGF">
    <property type="taxonomic scope" value="Bacteria"/>
</dbReference>
<keyword evidence="2" id="KW-1185">Reference proteome</keyword>
<dbReference type="EMBL" id="AQRA01000005">
    <property type="protein sequence ID" value="EZH73447.1"/>
    <property type="molecule type" value="Genomic_DNA"/>
</dbReference>
<comment type="caution">
    <text evidence="1">The sequence shown here is derived from an EMBL/GenBank/DDBJ whole genome shotgun (WGS) entry which is preliminary data.</text>
</comment>
<reference evidence="1 2" key="1">
    <citation type="submission" date="2014-04" db="EMBL/GenBank/DDBJ databases">
        <title>Aquimarina sp. 22II-S11-z7 Genome Sequencing.</title>
        <authorList>
            <person name="Lai Q."/>
        </authorList>
    </citation>
    <scope>NUCLEOTIDE SEQUENCE [LARGE SCALE GENOMIC DNA]</scope>
    <source>
        <strain evidence="1 2">22II-S11-z7</strain>
    </source>
</reference>
<dbReference type="STRING" id="1317122.ATO12_16025"/>
<dbReference type="RefSeq" id="WP_034242148.1">
    <property type="nucleotide sequence ID" value="NZ_AQRA01000005.1"/>
</dbReference>
<protein>
    <submittedName>
        <fullName evidence="1">Uncharacterized protein</fullName>
    </submittedName>
</protein>
<evidence type="ECO:0000313" key="2">
    <source>
        <dbReference type="Proteomes" id="UP000023541"/>
    </source>
</evidence>